<feature type="domain" description="UBP-type" evidence="8">
    <location>
        <begin position="17"/>
        <end position="122"/>
    </location>
</feature>
<dbReference type="OrthoDB" id="2020758at2759"/>
<dbReference type="Pfam" id="PF00443">
    <property type="entry name" value="UCH"/>
    <property type="match status" value="1"/>
</dbReference>
<proteinExistence type="inferred from homology"/>
<evidence type="ECO:0000256" key="1">
    <source>
        <dbReference type="ARBA" id="ARBA00009085"/>
    </source>
</evidence>
<organism evidence="9 10">
    <name type="scientific">Ancylostoma duodenale</name>
    <dbReference type="NCBI Taxonomy" id="51022"/>
    <lineage>
        <taxon>Eukaryota</taxon>
        <taxon>Metazoa</taxon>
        <taxon>Ecdysozoa</taxon>
        <taxon>Nematoda</taxon>
        <taxon>Chromadorea</taxon>
        <taxon>Rhabditida</taxon>
        <taxon>Rhabditina</taxon>
        <taxon>Rhabditomorpha</taxon>
        <taxon>Strongyloidea</taxon>
        <taxon>Ancylostomatidae</taxon>
        <taxon>Ancylostomatinae</taxon>
        <taxon>Ancylostoma</taxon>
    </lineage>
</organism>
<comment type="similarity">
    <text evidence="1">Belongs to the peptidase C19 family.</text>
</comment>
<dbReference type="GO" id="GO:0005829">
    <property type="term" value="C:cytosol"/>
    <property type="evidence" value="ECO:0007669"/>
    <property type="project" value="TreeGrafter"/>
</dbReference>
<keyword evidence="9" id="KW-0378">Hydrolase</keyword>
<dbReference type="PROSITE" id="PS00973">
    <property type="entry name" value="USP_2"/>
    <property type="match status" value="1"/>
</dbReference>
<dbReference type="InterPro" id="IPR001394">
    <property type="entry name" value="Peptidase_C19_UCH"/>
</dbReference>
<protein>
    <submittedName>
        <fullName evidence="9">Ubiquitinyl hydrolase 1</fullName>
    </submittedName>
</protein>
<keyword evidence="3 5" id="KW-0863">Zinc-finger</keyword>
<evidence type="ECO:0000256" key="2">
    <source>
        <dbReference type="ARBA" id="ARBA00022723"/>
    </source>
</evidence>
<evidence type="ECO:0000256" key="4">
    <source>
        <dbReference type="ARBA" id="ARBA00022833"/>
    </source>
</evidence>
<dbReference type="InterPro" id="IPR018200">
    <property type="entry name" value="USP_CS"/>
</dbReference>
<keyword evidence="4" id="KW-0862">Zinc</keyword>
<accession>A0A0C2GZ23</accession>
<dbReference type="InterPro" id="IPR013083">
    <property type="entry name" value="Znf_RING/FYVE/PHD"/>
</dbReference>
<dbReference type="PANTHER" id="PTHR24006:SF781">
    <property type="entry name" value="LD34905P"/>
    <property type="match status" value="1"/>
</dbReference>
<dbReference type="GO" id="GO:0004843">
    <property type="term" value="F:cysteine-type deubiquitinase activity"/>
    <property type="evidence" value="ECO:0007669"/>
    <property type="project" value="InterPro"/>
</dbReference>
<sequence>MTAEQAVSGALVCCEHRNKKSLFKAKEVRKKLKSAKRLCEECERAAKNGTVPPPSEEVFICVSCGYLTCPAHAKKHWEAARTGEKHPLILSLDSCVIRCQACNVQLNPLDDPQDLVKLFSNEYRSFSKTRVEPRVTRKPNEQKSSCNGVVPTQHGPKIILPVSKVEPTGVLPSNGSVELYNVNDDRPKQVKKERSKEVTLTDTMIPAKPATISVPADPTPLNSVVRGFIAEFHCGASPSPGLVFSQISCKTPRFKGYQQQDAHELLRYLLDGLRSEELERYKSGIASYFGVSAKISKKKVDSETVKIAKGYLQAAGRPLLDMVFGGTLLQTIHCSECGHVSERHEQVVFYCPVSPFLDLSIPVTLAGSGRSRPGRSVAVSDKRQAQVKKRGRGKRRVSVQNDNVNEDDIVTPSGPCNPFEEYEEFTDDEMERLVAGVNRLDFTKVLVRPPEEYKDGVCSIGSCLLEFTAPEQLQGANAYECESCCAPRNKKMNAVGSHKKRVSAMKRYLIYEPPAVLTLHLKRFQQLEGLTGRMAARKLSGHVYFPVMFDMAPFCCRNVERIAPGEKRLLYSLYGVVVHSGSLSGGHYIAYVKSRHRLKQDLPVDPQLQNDGQWYYCSDSQIVAVSENRVLSAEAYILFYERVL</sequence>
<dbReference type="PROSITE" id="PS50235">
    <property type="entry name" value="USP_3"/>
    <property type="match status" value="1"/>
</dbReference>
<evidence type="ECO:0000259" key="8">
    <source>
        <dbReference type="PROSITE" id="PS50271"/>
    </source>
</evidence>
<dbReference type="Proteomes" id="UP000054047">
    <property type="component" value="Unassembled WGS sequence"/>
</dbReference>
<keyword evidence="10" id="KW-1185">Reference proteome</keyword>
<reference evidence="9 10" key="1">
    <citation type="submission" date="2013-12" db="EMBL/GenBank/DDBJ databases">
        <title>Draft genome of the parsitic nematode Ancylostoma duodenale.</title>
        <authorList>
            <person name="Mitreva M."/>
        </authorList>
    </citation>
    <scope>NUCLEOTIDE SEQUENCE [LARGE SCALE GENOMIC DNA]</scope>
    <source>
        <strain evidence="9 10">Zhejiang</strain>
    </source>
</reference>
<dbReference type="GO" id="GO:0008270">
    <property type="term" value="F:zinc ion binding"/>
    <property type="evidence" value="ECO:0007669"/>
    <property type="project" value="UniProtKB-KW"/>
</dbReference>
<dbReference type="InterPro" id="IPR038765">
    <property type="entry name" value="Papain-like_cys_pep_sf"/>
</dbReference>
<dbReference type="InterPro" id="IPR050164">
    <property type="entry name" value="Peptidase_C19"/>
</dbReference>
<name>A0A0C2GZ23_9BILA</name>
<feature type="compositionally biased region" description="Basic residues" evidence="6">
    <location>
        <begin position="385"/>
        <end position="395"/>
    </location>
</feature>
<dbReference type="EMBL" id="KN728079">
    <property type="protein sequence ID" value="KIH64414.1"/>
    <property type="molecule type" value="Genomic_DNA"/>
</dbReference>
<evidence type="ECO:0000313" key="9">
    <source>
        <dbReference type="EMBL" id="KIH64414.1"/>
    </source>
</evidence>
<dbReference type="SUPFAM" id="SSF54001">
    <property type="entry name" value="Cysteine proteinases"/>
    <property type="match status" value="1"/>
</dbReference>
<dbReference type="PANTHER" id="PTHR24006">
    <property type="entry name" value="UBIQUITIN CARBOXYL-TERMINAL HYDROLASE"/>
    <property type="match status" value="1"/>
</dbReference>
<dbReference type="CDD" id="cd02667">
    <property type="entry name" value="Peptidase_C19K"/>
    <property type="match status" value="1"/>
</dbReference>
<keyword evidence="2" id="KW-0479">Metal-binding</keyword>
<feature type="domain" description="USP" evidence="7">
    <location>
        <begin position="188"/>
        <end position="643"/>
    </location>
</feature>
<dbReference type="SUPFAM" id="SSF57850">
    <property type="entry name" value="RING/U-box"/>
    <property type="match status" value="1"/>
</dbReference>
<dbReference type="Gene3D" id="3.30.40.10">
    <property type="entry name" value="Zinc/RING finger domain, C3HC4 (zinc finger)"/>
    <property type="match status" value="1"/>
</dbReference>
<dbReference type="InterPro" id="IPR001607">
    <property type="entry name" value="Znf_UBP"/>
</dbReference>
<dbReference type="InterPro" id="IPR028889">
    <property type="entry name" value="USP"/>
</dbReference>
<evidence type="ECO:0000256" key="5">
    <source>
        <dbReference type="PROSITE-ProRule" id="PRU00502"/>
    </source>
</evidence>
<dbReference type="Gene3D" id="3.90.70.10">
    <property type="entry name" value="Cysteine proteinases"/>
    <property type="match status" value="1"/>
</dbReference>
<evidence type="ECO:0000313" key="10">
    <source>
        <dbReference type="Proteomes" id="UP000054047"/>
    </source>
</evidence>
<dbReference type="Pfam" id="PF02148">
    <property type="entry name" value="zf-UBP"/>
    <property type="match status" value="1"/>
</dbReference>
<evidence type="ECO:0000259" key="7">
    <source>
        <dbReference type="PROSITE" id="PS50235"/>
    </source>
</evidence>
<gene>
    <name evidence="9" type="ORF">ANCDUO_05275</name>
</gene>
<dbReference type="AlphaFoldDB" id="A0A0C2GZ23"/>
<dbReference type="PROSITE" id="PS50271">
    <property type="entry name" value="ZF_UBP"/>
    <property type="match status" value="1"/>
</dbReference>
<feature type="region of interest" description="Disordered" evidence="6">
    <location>
        <begin position="368"/>
        <end position="395"/>
    </location>
</feature>
<dbReference type="GO" id="GO:0005634">
    <property type="term" value="C:nucleus"/>
    <property type="evidence" value="ECO:0007669"/>
    <property type="project" value="TreeGrafter"/>
</dbReference>
<dbReference type="GO" id="GO:0016579">
    <property type="term" value="P:protein deubiquitination"/>
    <property type="evidence" value="ECO:0007669"/>
    <property type="project" value="InterPro"/>
</dbReference>
<evidence type="ECO:0000256" key="3">
    <source>
        <dbReference type="ARBA" id="ARBA00022771"/>
    </source>
</evidence>
<evidence type="ECO:0000256" key="6">
    <source>
        <dbReference type="SAM" id="MobiDB-lite"/>
    </source>
</evidence>